<keyword evidence="2" id="KW-0472">Membrane</keyword>
<evidence type="ECO:0000313" key="3">
    <source>
        <dbReference type="EMBL" id="KAH7318376.1"/>
    </source>
</evidence>
<feature type="region of interest" description="Disordered" evidence="1">
    <location>
        <begin position="115"/>
        <end position="146"/>
    </location>
</feature>
<name>A0A8K0SM02_9HYPO</name>
<comment type="caution">
    <text evidence="3">The sequence shown here is derived from an EMBL/GenBank/DDBJ whole genome shotgun (WGS) entry which is preliminary data.</text>
</comment>
<proteinExistence type="predicted"/>
<dbReference type="EMBL" id="JAGPNK010000007">
    <property type="protein sequence ID" value="KAH7318376.1"/>
    <property type="molecule type" value="Genomic_DNA"/>
</dbReference>
<keyword evidence="4" id="KW-1185">Reference proteome</keyword>
<protein>
    <submittedName>
        <fullName evidence="3">Uncharacterized protein</fullName>
    </submittedName>
</protein>
<evidence type="ECO:0000256" key="2">
    <source>
        <dbReference type="SAM" id="Phobius"/>
    </source>
</evidence>
<evidence type="ECO:0000313" key="4">
    <source>
        <dbReference type="Proteomes" id="UP000813444"/>
    </source>
</evidence>
<keyword evidence="2" id="KW-1133">Transmembrane helix</keyword>
<feature type="transmembrane region" description="Helical" evidence="2">
    <location>
        <begin position="168"/>
        <end position="188"/>
    </location>
</feature>
<keyword evidence="2" id="KW-0812">Transmembrane</keyword>
<gene>
    <name evidence="3" type="ORF">B0I35DRAFT_241337</name>
</gene>
<dbReference type="AlphaFoldDB" id="A0A8K0SM02"/>
<sequence>MNCIPTDGYHADHSSSEFYPAMSRPATVQSFPSLHPRWSSCSPHSHAQNHLNACWMGWRGVMDWCVRSGRCRLPRLNDTNPFLLSMLTHTFPKSLSFFQRTSPRRRPCFAIQLRRRKRGEGGKGPNLTEKVGGAASPSPRARASSREWDVSLSSLVPRRSQEGKKKHGSRLFPCIWLPVIALFLSASITHPSSHNNSIPTGVRAD</sequence>
<dbReference type="Proteomes" id="UP000813444">
    <property type="component" value="Unassembled WGS sequence"/>
</dbReference>
<reference evidence="3" key="1">
    <citation type="journal article" date="2021" name="Nat. Commun.">
        <title>Genetic determinants of endophytism in the Arabidopsis root mycobiome.</title>
        <authorList>
            <person name="Mesny F."/>
            <person name="Miyauchi S."/>
            <person name="Thiergart T."/>
            <person name="Pickel B."/>
            <person name="Atanasova L."/>
            <person name="Karlsson M."/>
            <person name="Huettel B."/>
            <person name="Barry K.W."/>
            <person name="Haridas S."/>
            <person name="Chen C."/>
            <person name="Bauer D."/>
            <person name="Andreopoulos W."/>
            <person name="Pangilinan J."/>
            <person name="LaButti K."/>
            <person name="Riley R."/>
            <person name="Lipzen A."/>
            <person name="Clum A."/>
            <person name="Drula E."/>
            <person name="Henrissat B."/>
            <person name="Kohler A."/>
            <person name="Grigoriev I.V."/>
            <person name="Martin F.M."/>
            <person name="Hacquard S."/>
        </authorList>
    </citation>
    <scope>NUCLEOTIDE SEQUENCE</scope>
    <source>
        <strain evidence="3">MPI-CAGE-CH-0235</strain>
    </source>
</reference>
<accession>A0A8K0SM02</accession>
<organism evidence="3 4">
    <name type="scientific">Stachybotrys elegans</name>
    <dbReference type="NCBI Taxonomy" id="80388"/>
    <lineage>
        <taxon>Eukaryota</taxon>
        <taxon>Fungi</taxon>
        <taxon>Dikarya</taxon>
        <taxon>Ascomycota</taxon>
        <taxon>Pezizomycotina</taxon>
        <taxon>Sordariomycetes</taxon>
        <taxon>Hypocreomycetidae</taxon>
        <taxon>Hypocreales</taxon>
        <taxon>Stachybotryaceae</taxon>
        <taxon>Stachybotrys</taxon>
    </lineage>
</organism>
<evidence type="ECO:0000256" key="1">
    <source>
        <dbReference type="SAM" id="MobiDB-lite"/>
    </source>
</evidence>